<dbReference type="AlphaFoldDB" id="A0A917YG33"/>
<dbReference type="Pfam" id="PF08021">
    <property type="entry name" value="FAD_binding_9"/>
    <property type="match status" value="1"/>
</dbReference>
<dbReference type="Pfam" id="PF04954">
    <property type="entry name" value="SIP"/>
    <property type="match status" value="1"/>
</dbReference>
<dbReference type="RefSeq" id="WP_189192259.1">
    <property type="nucleotide sequence ID" value="NZ_BMMM01000030.1"/>
</dbReference>
<protein>
    <recommendedName>
        <fullName evidence="1">FAD-binding FR-type domain-containing protein</fullName>
    </recommendedName>
</protein>
<dbReference type="InterPro" id="IPR017927">
    <property type="entry name" value="FAD-bd_FR_type"/>
</dbReference>
<comment type="caution">
    <text evidence="2">The sequence shown here is derived from an EMBL/GenBank/DDBJ whole genome shotgun (WGS) entry which is preliminary data.</text>
</comment>
<dbReference type="InterPro" id="IPR039374">
    <property type="entry name" value="SIP_fam"/>
</dbReference>
<proteinExistence type="predicted"/>
<dbReference type="CDD" id="cd06193">
    <property type="entry name" value="siderophore_interacting"/>
    <property type="match status" value="1"/>
</dbReference>
<dbReference type="GO" id="GO:0016491">
    <property type="term" value="F:oxidoreductase activity"/>
    <property type="evidence" value="ECO:0007669"/>
    <property type="project" value="InterPro"/>
</dbReference>
<evidence type="ECO:0000259" key="1">
    <source>
        <dbReference type="PROSITE" id="PS51384"/>
    </source>
</evidence>
<evidence type="ECO:0000313" key="2">
    <source>
        <dbReference type="EMBL" id="GGN94148.1"/>
    </source>
</evidence>
<sequence length="256" mass="27901">MPTEATSGRRRPADLLFDPLLGLFFVRGRVEEVEQVTPRVRRIRVSGPGVRGLSWTPGQQVRVHVKDLGAPVWAGMLRDVLRTYSVWSYDGEGLELCPLDHGDGPGSRWARSLRVGDEVSFRKPEGNFCVVESAAYHLFAGEETASVAFGAMLRGLPDDARVHGTVEVAGPQDRLPLPRASELTWSFRGAATAAASASLVAAARALDLPGEPGVAYLAGEARTCQAVRDHLVKERGWPRRSVLVKPFWTPGRRGLD</sequence>
<evidence type="ECO:0000313" key="3">
    <source>
        <dbReference type="Proteomes" id="UP000600365"/>
    </source>
</evidence>
<dbReference type="Proteomes" id="UP000600365">
    <property type="component" value="Unassembled WGS sequence"/>
</dbReference>
<reference evidence="2 3" key="1">
    <citation type="journal article" date="2014" name="Int. J. Syst. Evol. Microbiol.">
        <title>Complete genome sequence of Corynebacterium casei LMG S-19264T (=DSM 44701T), isolated from a smear-ripened cheese.</title>
        <authorList>
            <consortium name="US DOE Joint Genome Institute (JGI-PGF)"/>
            <person name="Walter F."/>
            <person name="Albersmeier A."/>
            <person name="Kalinowski J."/>
            <person name="Ruckert C."/>
        </authorList>
    </citation>
    <scope>NUCLEOTIDE SEQUENCE [LARGE SCALE GENOMIC DNA]</scope>
    <source>
        <strain evidence="2 3">CGMCC 4.7111</strain>
    </source>
</reference>
<dbReference type="PROSITE" id="PS51384">
    <property type="entry name" value="FAD_FR"/>
    <property type="match status" value="1"/>
</dbReference>
<organism evidence="2 3">
    <name type="scientific">Streptomyces albiflavescens</name>
    <dbReference type="NCBI Taxonomy" id="1623582"/>
    <lineage>
        <taxon>Bacteria</taxon>
        <taxon>Bacillati</taxon>
        <taxon>Actinomycetota</taxon>
        <taxon>Actinomycetes</taxon>
        <taxon>Kitasatosporales</taxon>
        <taxon>Streptomycetaceae</taxon>
        <taxon>Streptomyces</taxon>
    </lineage>
</organism>
<dbReference type="InterPro" id="IPR039261">
    <property type="entry name" value="FNR_nucleotide-bd"/>
</dbReference>
<dbReference type="InterPro" id="IPR013113">
    <property type="entry name" value="SIP_FAD-bd"/>
</dbReference>
<dbReference type="EMBL" id="BMMM01000030">
    <property type="protein sequence ID" value="GGN94148.1"/>
    <property type="molecule type" value="Genomic_DNA"/>
</dbReference>
<dbReference type="InterPro" id="IPR017938">
    <property type="entry name" value="Riboflavin_synthase-like_b-brl"/>
</dbReference>
<dbReference type="InterPro" id="IPR007037">
    <property type="entry name" value="SIP_rossman_dom"/>
</dbReference>
<gene>
    <name evidence="2" type="ORF">GCM10011579_093370</name>
</gene>
<dbReference type="PANTHER" id="PTHR30157">
    <property type="entry name" value="FERRIC REDUCTASE, NADPH-DEPENDENT"/>
    <property type="match status" value="1"/>
</dbReference>
<accession>A0A917YG33</accession>
<dbReference type="Gene3D" id="2.40.30.10">
    <property type="entry name" value="Translation factors"/>
    <property type="match status" value="1"/>
</dbReference>
<keyword evidence="3" id="KW-1185">Reference proteome</keyword>
<dbReference type="Gene3D" id="3.40.50.80">
    <property type="entry name" value="Nucleotide-binding domain of ferredoxin-NADP reductase (FNR) module"/>
    <property type="match status" value="1"/>
</dbReference>
<feature type="domain" description="FAD-binding FR-type" evidence="1">
    <location>
        <begin position="23"/>
        <end position="131"/>
    </location>
</feature>
<dbReference type="PANTHER" id="PTHR30157:SF0">
    <property type="entry name" value="NADPH-DEPENDENT FERRIC-CHELATE REDUCTASE"/>
    <property type="match status" value="1"/>
</dbReference>
<name>A0A917YG33_9ACTN</name>
<dbReference type="SUPFAM" id="SSF63380">
    <property type="entry name" value="Riboflavin synthase domain-like"/>
    <property type="match status" value="1"/>
</dbReference>